<keyword evidence="5 7" id="KW-0442">Lipid degradation</keyword>
<dbReference type="EC" id="3.1.1.3" evidence="7"/>
<evidence type="ECO:0000256" key="6">
    <source>
        <dbReference type="ARBA" id="ARBA00023098"/>
    </source>
</evidence>
<keyword evidence="4" id="KW-0378">Hydrolase</keyword>
<dbReference type="Gene3D" id="3.40.50.1820">
    <property type="entry name" value="alpha/beta hydrolase"/>
    <property type="match status" value="1"/>
</dbReference>
<evidence type="ECO:0000313" key="8">
    <source>
        <dbReference type="EMBL" id="GAK65678.1"/>
    </source>
</evidence>
<evidence type="ECO:0000256" key="5">
    <source>
        <dbReference type="ARBA" id="ARBA00022963"/>
    </source>
</evidence>
<evidence type="ECO:0000256" key="2">
    <source>
        <dbReference type="ARBA" id="ARBA00004613"/>
    </source>
</evidence>
<dbReference type="AlphaFoldDB" id="A0A081CG82"/>
<dbReference type="OrthoDB" id="2373480at2759"/>
<dbReference type="Proteomes" id="UP000053758">
    <property type="component" value="Unassembled WGS sequence"/>
</dbReference>
<comment type="catalytic activity">
    <reaction evidence="1 7">
        <text>a triacylglycerol + H2O = a diacylglycerol + a fatty acid + H(+)</text>
        <dbReference type="Rhea" id="RHEA:12044"/>
        <dbReference type="ChEBI" id="CHEBI:15377"/>
        <dbReference type="ChEBI" id="CHEBI:15378"/>
        <dbReference type="ChEBI" id="CHEBI:17855"/>
        <dbReference type="ChEBI" id="CHEBI:18035"/>
        <dbReference type="ChEBI" id="CHEBI:28868"/>
        <dbReference type="EC" id="3.1.1.3"/>
    </reaction>
</comment>
<dbReference type="GO" id="GO:0016042">
    <property type="term" value="P:lipid catabolic process"/>
    <property type="evidence" value="ECO:0007669"/>
    <property type="project" value="UniProtKB-UniRule"/>
</dbReference>
<keyword evidence="3 7" id="KW-0964">Secreted</keyword>
<dbReference type="PIRSF" id="PIRSF029171">
    <property type="entry name" value="Esterase_LipA"/>
    <property type="match status" value="1"/>
</dbReference>
<proteinExistence type="inferred from homology"/>
<dbReference type="EMBL" id="DF830076">
    <property type="protein sequence ID" value="GAK65678.1"/>
    <property type="molecule type" value="Genomic_DNA"/>
</dbReference>
<organism evidence="8 9">
    <name type="scientific">Pseudozyma antarctica</name>
    <name type="common">Yeast</name>
    <name type="synonym">Candida antarctica</name>
    <dbReference type="NCBI Taxonomy" id="84753"/>
    <lineage>
        <taxon>Eukaryota</taxon>
        <taxon>Fungi</taxon>
        <taxon>Dikarya</taxon>
        <taxon>Basidiomycota</taxon>
        <taxon>Ustilaginomycotina</taxon>
        <taxon>Ustilaginomycetes</taxon>
        <taxon>Ustilaginales</taxon>
        <taxon>Ustilaginaceae</taxon>
        <taxon>Moesziomyces</taxon>
    </lineage>
</organism>
<keyword evidence="6 7" id="KW-0443">Lipid metabolism</keyword>
<dbReference type="PANTHER" id="PTHR34853">
    <property type="match status" value="1"/>
</dbReference>
<dbReference type="HOGENOM" id="CLU_029538_5_0_1"/>
<name>A0A081CG82_PSEA2</name>
<comment type="similarity">
    <text evidence="7">Belongs to the AB hydrolase superfamily. Lipase family.</text>
</comment>
<dbReference type="GeneID" id="26304611"/>
<dbReference type="PANTHER" id="PTHR34853:SF1">
    <property type="entry name" value="LIPASE 5"/>
    <property type="match status" value="1"/>
</dbReference>
<dbReference type="Gene3D" id="1.10.260.130">
    <property type="match status" value="1"/>
</dbReference>
<dbReference type="InterPro" id="IPR029058">
    <property type="entry name" value="AB_hydrolase_fold"/>
</dbReference>
<dbReference type="RefSeq" id="XP_014656341.1">
    <property type="nucleotide sequence ID" value="XM_014800855.1"/>
</dbReference>
<keyword evidence="7" id="KW-0732">Signal</keyword>
<dbReference type="InterPro" id="IPR005152">
    <property type="entry name" value="Lipase_secreted"/>
</dbReference>
<keyword evidence="9" id="KW-1185">Reference proteome</keyword>
<gene>
    <name evidence="8" type="ORF">PAN0_009c3896</name>
</gene>
<sequence>MRVSLRSITSLLAAATAAVLAAPAAETLDRRAALPNPFDDPFYTTPSNIGTLAKGQVIQSRKVPTDISNANNAASYQLQYRTTNTQNEAVADVATVWIPAKPASPPKIFSYQVYEDATALDCAPSYSYLTGFDQPNKVTAVLDTPIVIGWALQQGYYVVSSDHEGFKAAFIAGYEEGMAILDGIRALKNYQNLPADSKVALEGYSGGAHATVWATSLAESYAPELNIVGASHGGTPVSAKDTFTFLNGGPFAGFALAGVSGLALAHPDMESFIEARLNAKGQQTLKQIRGRGFCLPQVVTTYPFLNVFSLVNDTNLLNEAPIVSILKQETVVQAEASYTVSVPKFPRFIWHAIPDEIVPYQPAAAYVKEQCAKGANINFSPYPIAEHLTAEIFGLVPSLWFIKQAFDGTTPKVICGTPIPAIAGITTPSADQVLGSDLANQLRSLNGKQSAFGKPFGPITPP</sequence>
<accession>A0A081CG82</accession>
<comment type="subcellular location">
    <subcellularLocation>
        <location evidence="2">Secreted</location>
    </subcellularLocation>
</comment>
<evidence type="ECO:0000256" key="3">
    <source>
        <dbReference type="ARBA" id="ARBA00022525"/>
    </source>
</evidence>
<reference evidence="9" key="1">
    <citation type="journal article" date="2014" name="Genome Announc.">
        <title>Draft Genome Sequence of the Yeast Pseudozyma antarctica Type Strain JCM10317, a Producer of the Glycolipid Biosurfactants, Mannosylerythritol Lipids.</title>
        <authorList>
            <person name="Saika A."/>
            <person name="Koike H."/>
            <person name="Hori T."/>
            <person name="Fukuoka T."/>
            <person name="Sato S."/>
            <person name="Habe H."/>
            <person name="Kitamoto D."/>
            <person name="Morita T."/>
        </authorList>
    </citation>
    <scope>NUCLEOTIDE SEQUENCE [LARGE SCALE GENOMIC DNA]</scope>
    <source>
        <strain evidence="9">JCM 10317</strain>
    </source>
</reference>
<dbReference type="GO" id="GO:0004806">
    <property type="term" value="F:triacylglycerol lipase activity"/>
    <property type="evidence" value="ECO:0007669"/>
    <property type="project" value="UniProtKB-UniRule"/>
</dbReference>
<evidence type="ECO:0000313" key="9">
    <source>
        <dbReference type="Proteomes" id="UP000053758"/>
    </source>
</evidence>
<evidence type="ECO:0000256" key="1">
    <source>
        <dbReference type="ARBA" id="ARBA00001024"/>
    </source>
</evidence>
<evidence type="ECO:0000256" key="4">
    <source>
        <dbReference type="ARBA" id="ARBA00022801"/>
    </source>
</evidence>
<feature type="chain" id="PRO_5047550863" description="Lipase" evidence="7">
    <location>
        <begin position="22"/>
        <end position="462"/>
    </location>
</feature>
<protein>
    <recommendedName>
        <fullName evidence="7">Lipase</fullName>
        <ecNumber evidence="7">3.1.1.3</ecNumber>
    </recommendedName>
</protein>
<feature type="signal peptide" evidence="7">
    <location>
        <begin position="1"/>
        <end position="21"/>
    </location>
</feature>
<dbReference type="Pfam" id="PF03583">
    <property type="entry name" value="LIP"/>
    <property type="match status" value="1"/>
</dbReference>
<evidence type="ECO:0000256" key="7">
    <source>
        <dbReference type="PIRNR" id="PIRNR029171"/>
    </source>
</evidence>
<dbReference type="SUPFAM" id="SSF53474">
    <property type="entry name" value="alpha/beta-Hydrolases"/>
    <property type="match status" value="1"/>
</dbReference>
<dbReference type="GO" id="GO:0005576">
    <property type="term" value="C:extracellular region"/>
    <property type="evidence" value="ECO:0007669"/>
    <property type="project" value="UniProtKB-SubCell"/>
</dbReference>